<sequence length="252" mass="28538">MVPSSVFSCEELSSLELFGCIINLPSMFNGFCNLKSLLLDRVVLADEALESMICNCTVLERLELIEIDGCTYFNICGPNLQYLYLRDQFVDICFVDVPKLSCVSIILVIGICDEIVGPDICNMTEVLGCLPRLEKLYVEGYSLEAYTEVQILSQWPEDYWEARDCLSCSMNQLHVVKIAGIFGARPELEFIKLLLANSPVLEIVSVTPKWGQNVEELKMLKELVRFRCASTNAEIEYKPSRGLTSSRFELYH</sequence>
<dbReference type="Proteomes" id="UP000655225">
    <property type="component" value="Unassembled WGS sequence"/>
</dbReference>
<feature type="domain" description="FBD" evidence="1">
    <location>
        <begin position="167"/>
        <end position="238"/>
    </location>
</feature>
<dbReference type="InterPro" id="IPR006566">
    <property type="entry name" value="FBD"/>
</dbReference>
<dbReference type="Gene3D" id="3.80.10.10">
    <property type="entry name" value="Ribonuclease Inhibitor"/>
    <property type="match status" value="1"/>
</dbReference>
<reference evidence="2 3" key="1">
    <citation type="submission" date="2020-04" db="EMBL/GenBank/DDBJ databases">
        <title>Plant Genome Project.</title>
        <authorList>
            <person name="Zhang R.-G."/>
        </authorList>
    </citation>
    <scope>NUCLEOTIDE SEQUENCE [LARGE SCALE GENOMIC DNA]</scope>
    <source>
        <strain evidence="2">YNK0</strain>
        <tissue evidence="2">Leaf</tissue>
    </source>
</reference>
<keyword evidence="3" id="KW-1185">Reference proteome</keyword>
<dbReference type="Pfam" id="PF24758">
    <property type="entry name" value="LRR_At5g56370"/>
    <property type="match status" value="1"/>
</dbReference>
<comment type="caution">
    <text evidence="2">The sequence shown here is derived from an EMBL/GenBank/DDBJ whole genome shotgun (WGS) entry which is preliminary data.</text>
</comment>
<protein>
    <recommendedName>
        <fullName evidence="1">FBD domain-containing protein</fullName>
    </recommendedName>
</protein>
<evidence type="ECO:0000313" key="3">
    <source>
        <dbReference type="Proteomes" id="UP000655225"/>
    </source>
</evidence>
<accession>A0A834Z465</accession>
<dbReference type="PANTHER" id="PTHR34145">
    <property type="entry name" value="OS02G0105600 PROTEIN"/>
    <property type="match status" value="1"/>
</dbReference>
<dbReference type="OrthoDB" id="629734at2759"/>
<dbReference type="InterPro" id="IPR053772">
    <property type="entry name" value="At1g61320/At1g61330-like"/>
</dbReference>
<dbReference type="InterPro" id="IPR055411">
    <property type="entry name" value="LRR_FXL15/At3g58940/PEG3-like"/>
</dbReference>
<proteinExistence type="predicted"/>
<dbReference type="AlphaFoldDB" id="A0A834Z465"/>
<dbReference type="OMA" id="ASWIPAC"/>
<evidence type="ECO:0000259" key="1">
    <source>
        <dbReference type="SMART" id="SM00579"/>
    </source>
</evidence>
<gene>
    <name evidence="2" type="ORF">HHK36_014926</name>
</gene>
<dbReference type="InterPro" id="IPR032675">
    <property type="entry name" value="LRR_dom_sf"/>
</dbReference>
<dbReference type="Pfam" id="PF08387">
    <property type="entry name" value="FBD"/>
    <property type="match status" value="1"/>
</dbReference>
<name>A0A834Z465_TETSI</name>
<evidence type="ECO:0000313" key="2">
    <source>
        <dbReference type="EMBL" id="KAF8399060.1"/>
    </source>
</evidence>
<dbReference type="SUPFAM" id="SSF52047">
    <property type="entry name" value="RNI-like"/>
    <property type="match status" value="1"/>
</dbReference>
<dbReference type="SMART" id="SM00579">
    <property type="entry name" value="FBD"/>
    <property type="match status" value="1"/>
</dbReference>
<dbReference type="EMBL" id="JABCRI010000010">
    <property type="protein sequence ID" value="KAF8399060.1"/>
    <property type="molecule type" value="Genomic_DNA"/>
</dbReference>
<organism evidence="2 3">
    <name type="scientific">Tetracentron sinense</name>
    <name type="common">Spur-leaf</name>
    <dbReference type="NCBI Taxonomy" id="13715"/>
    <lineage>
        <taxon>Eukaryota</taxon>
        <taxon>Viridiplantae</taxon>
        <taxon>Streptophyta</taxon>
        <taxon>Embryophyta</taxon>
        <taxon>Tracheophyta</taxon>
        <taxon>Spermatophyta</taxon>
        <taxon>Magnoliopsida</taxon>
        <taxon>Trochodendrales</taxon>
        <taxon>Trochodendraceae</taxon>
        <taxon>Tetracentron</taxon>
    </lineage>
</organism>